<keyword evidence="9 14" id="KW-0406">Ion transport</keyword>
<dbReference type="Pfam" id="PF00430">
    <property type="entry name" value="ATP-synt_B"/>
    <property type="match status" value="1"/>
</dbReference>
<evidence type="ECO:0000256" key="2">
    <source>
        <dbReference type="ARBA" id="ARBA00005513"/>
    </source>
</evidence>
<evidence type="ECO:0000313" key="17">
    <source>
        <dbReference type="EMBL" id="KAB1649890.1"/>
    </source>
</evidence>
<dbReference type="GO" id="GO:0046933">
    <property type="term" value="F:proton-transporting ATP synthase activity, rotational mechanism"/>
    <property type="evidence" value="ECO:0007669"/>
    <property type="project" value="UniProtKB-UniRule"/>
</dbReference>
<comment type="subunit">
    <text evidence="13 14">F-type ATPases have 2 components, F(1) - the catalytic core - and F(0) - the membrane proton channel. F(1) has five subunits: alpha(3), beta(3), gamma(1), delta(1), epsilon(1). F(0) has three main subunits: a(1), b(2) and c(10-14). The alpha and beta chains form an alternating ring which encloses part of the gamma chain. F(1) is attached to F(0) by a central stalk formed by the gamma and epsilon chains, while a peripheral stalk is formed by the delta and b chains.</text>
</comment>
<keyword evidence="4 14" id="KW-1003">Cell membrane</keyword>
<evidence type="ECO:0000256" key="14">
    <source>
        <dbReference type="HAMAP-Rule" id="MF_01398"/>
    </source>
</evidence>
<evidence type="ECO:0000256" key="3">
    <source>
        <dbReference type="ARBA" id="ARBA00022448"/>
    </source>
</evidence>
<sequence>MISNAVAAAEESDFNVLVPPLYDIVWSLVVFIVIALFFWKFVIPMFTKVINEREEKIEGGLKKAEQAQAEAANKQAEHEELLKEARAEAAGIREQARAEAEAIRAEKKAELQAELDRQTATAKAQIEAERQAAVVSLRSEVGSLAVGLASGVVGESLKDDQRANALVDRFLADLDNDQKAGTQY</sequence>
<keyword evidence="6 14" id="KW-0812">Transmembrane</keyword>
<dbReference type="GO" id="GO:0005886">
    <property type="term" value="C:plasma membrane"/>
    <property type="evidence" value="ECO:0007669"/>
    <property type="project" value="UniProtKB-SubCell"/>
</dbReference>
<keyword evidence="7 14" id="KW-0375">Hydrogen ion transport</keyword>
<reference evidence="17 18" key="1">
    <citation type="submission" date="2019-09" db="EMBL/GenBank/DDBJ databases">
        <title>Phylogeny of genus Pseudoclavibacter and closely related genus.</title>
        <authorList>
            <person name="Li Y."/>
        </authorList>
    </citation>
    <scope>NUCLEOTIDE SEQUENCE [LARGE SCALE GENOMIC DNA]</scope>
    <source>
        <strain evidence="17 18">EGI 60007</strain>
    </source>
</reference>
<proteinExistence type="inferred from homology"/>
<evidence type="ECO:0000256" key="13">
    <source>
        <dbReference type="ARBA" id="ARBA00025830"/>
    </source>
</evidence>
<dbReference type="GO" id="GO:0045259">
    <property type="term" value="C:proton-transporting ATP synthase complex"/>
    <property type="evidence" value="ECO:0007669"/>
    <property type="project" value="UniProtKB-KW"/>
</dbReference>
<dbReference type="InterPro" id="IPR050059">
    <property type="entry name" value="ATP_synthase_B_chain"/>
</dbReference>
<dbReference type="InterPro" id="IPR002146">
    <property type="entry name" value="ATP_synth_b/b'su_bac/chlpt"/>
</dbReference>
<dbReference type="AlphaFoldDB" id="A0A6H9WUM2"/>
<evidence type="ECO:0000256" key="12">
    <source>
        <dbReference type="ARBA" id="ARBA00025198"/>
    </source>
</evidence>
<dbReference type="Proteomes" id="UP000431744">
    <property type="component" value="Unassembled WGS sequence"/>
</dbReference>
<dbReference type="GO" id="GO:0046961">
    <property type="term" value="F:proton-transporting ATPase activity, rotational mechanism"/>
    <property type="evidence" value="ECO:0007669"/>
    <property type="project" value="TreeGrafter"/>
</dbReference>
<dbReference type="NCBIfam" id="NF004412">
    <property type="entry name" value="PRK05759.1-3"/>
    <property type="match status" value="1"/>
</dbReference>
<protein>
    <recommendedName>
        <fullName evidence="14">ATP synthase subunit b</fullName>
    </recommendedName>
    <alternativeName>
        <fullName evidence="14">ATP synthase F(0) sector subunit b</fullName>
    </alternativeName>
    <alternativeName>
        <fullName evidence="14">ATPase subunit I</fullName>
    </alternativeName>
    <alternativeName>
        <fullName evidence="14">F-type ATPase subunit b</fullName>
        <shortName evidence="14">F-ATPase subunit b</shortName>
    </alternativeName>
</protein>
<feature type="transmembrane region" description="Helical" evidence="14">
    <location>
        <begin position="24"/>
        <end position="43"/>
    </location>
</feature>
<keyword evidence="18" id="KW-1185">Reference proteome</keyword>
<keyword evidence="11 14" id="KW-0066">ATP synthesis</keyword>
<comment type="similarity">
    <text evidence="2 14 15">Belongs to the ATPase B chain family.</text>
</comment>
<evidence type="ECO:0000256" key="8">
    <source>
        <dbReference type="ARBA" id="ARBA00022989"/>
    </source>
</evidence>
<keyword evidence="3 14" id="KW-0813">Transport</keyword>
<evidence type="ECO:0000256" key="16">
    <source>
        <dbReference type="SAM" id="Coils"/>
    </source>
</evidence>
<evidence type="ECO:0000256" key="1">
    <source>
        <dbReference type="ARBA" id="ARBA00004162"/>
    </source>
</evidence>
<dbReference type="RefSeq" id="WP_158028474.1">
    <property type="nucleotide sequence ID" value="NZ_BMHG01000001.1"/>
</dbReference>
<dbReference type="SUPFAM" id="SSF81573">
    <property type="entry name" value="F1F0 ATP synthase subunit B, membrane domain"/>
    <property type="match status" value="1"/>
</dbReference>
<comment type="function">
    <text evidence="12 14">F(1)F(0) ATP synthase produces ATP from ADP in the presence of a proton or sodium gradient. F-type ATPases consist of two structural domains, F(1) containing the extramembraneous catalytic core and F(0) containing the membrane proton channel, linked together by a central stalk and a peripheral stalk. During catalysis, ATP synthesis in the catalytic domain of F(1) is coupled via a rotary mechanism of the central stalk subunits to proton translocation.</text>
</comment>
<dbReference type="NCBIfam" id="TIGR01144">
    <property type="entry name" value="ATP_synt_b"/>
    <property type="match status" value="1"/>
</dbReference>
<feature type="coiled-coil region" evidence="16">
    <location>
        <begin position="50"/>
        <end position="128"/>
    </location>
</feature>
<evidence type="ECO:0000256" key="6">
    <source>
        <dbReference type="ARBA" id="ARBA00022692"/>
    </source>
</evidence>
<evidence type="ECO:0000256" key="9">
    <source>
        <dbReference type="ARBA" id="ARBA00023065"/>
    </source>
</evidence>
<keyword evidence="10 14" id="KW-0472">Membrane</keyword>
<dbReference type="InterPro" id="IPR028987">
    <property type="entry name" value="ATP_synth_B-like_membr_sf"/>
</dbReference>
<keyword evidence="16" id="KW-0175">Coiled coil</keyword>
<evidence type="ECO:0000256" key="5">
    <source>
        <dbReference type="ARBA" id="ARBA00022547"/>
    </source>
</evidence>
<comment type="caution">
    <text evidence="17">The sequence shown here is derived from an EMBL/GenBank/DDBJ whole genome shotgun (WGS) entry which is preliminary data.</text>
</comment>
<dbReference type="HAMAP" id="MF_01398">
    <property type="entry name" value="ATP_synth_b_bprime"/>
    <property type="match status" value="1"/>
</dbReference>
<name>A0A6H9WUM2_9MICO</name>
<evidence type="ECO:0000256" key="15">
    <source>
        <dbReference type="RuleBase" id="RU003848"/>
    </source>
</evidence>
<keyword evidence="8 14" id="KW-1133">Transmembrane helix</keyword>
<evidence type="ECO:0000313" key="18">
    <source>
        <dbReference type="Proteomes" id="UP000431744"/>
    </source>
</evidence>
<dbReference type="Gene3D" id="6.10.250.1580">
    <property type="match status" value="1"/>
</dbReference>
<comment type="subcellular location">
    <subcellularLocation>
        <location evidence="1 14">Cell membrane</location>
        <topology evidence="1 14">Single-pass membrane protein</topology>
    </subcellularLocation>
</comment>
<dbReference type="EMBL" id="WBJY01000001">
    <property type="protein sequence ID" value="KAB1649890.1"/>
    <property type="molecule type" value="Genomic_DNA"/>
</dbReference>
<dbReference type="OrthoDB" id="5243563at2"/>
<accession>A0A6H9WUM2</accession>
<gene>
    <name evidence="14" type="primary">atpF</name>
    <name evidence="17" type="ORF">F8O04_06605</name>
</gene>
<dbReference type="CDD" id="cd06503">
    <property type="entry name" value="ATP-synt_Fo_b"/>
    <property type="match status" value="1"/>
</dbReference>
<dbReference type="PANTHER" id="PTHR33445:SF1">
    <property type="entry name" value="ATP SYNTHASE SUBUNIT B"/>
    <property type="match status" value="1"/>
</dbReference>
<evidence type="ECO:0000256" key="11">
    <source>
        <dbReference type="ARBA" id="ARBA00023310"/>
    </source>
</evidence>
<evidence type="ECO:0000256" key="4">
    <source>
        <dbReference type="ARBA" id="ARBA00022475"/>
    </source>
</evidence>
<organism evidence="17 18">
    <name type="scientific">Pseudoclavibacter endophyticus</name>
    <dbReference type="NCBI Taxonomy" id="1778590"/>
    <lineage>
        <taxon>Bacteria</taxon>
        <taxon>Bacillati</taxon>
        <taxon>Actinomycetota</taxon>
        <taxon>Actinomycetes</taxon>
        <taxon>Micrococcales</taxon>
        <taxon>Microbacteriaceae</taxon>
        <taxon>Pseudoclavibacter</taxon>
    </lineage>
</organism>
<evidence type="ECO:0000256" key="10">
    <source>
        <dbReference type="ARBA" id="ARBA00023136"/>
    </source>
</evidence>
<comment type="function">
    <text evidence="14">Component of the F(0) channel, it forms part of the peripheral stalk, linking F(1) to F(0).</text>
</comment>
<evidence type="ECO:0000256" key="7">
    <source>
        <dbReference type="ARBA" id="ARBA00022781"/>
    </source>
</evidence>
<keyword evidence="5 14" id="KW-0138">CF(0)</keyword>
<dbReference type="InterPro" id="IPR005864">
    <property type="entry name" value="ATP_synth_F0_bsu_bac"/>
</dbReference>
<dbReference type="PANTHER" id="PTHR33445">
    <property type="entry name" value="ATP SYNTHASE SUBUNIT B', CHLOROPLASTIC"/>
    <property type="match status" value="1"/>
</dbReference>